<keyword evidence="1" id="KW-0472">Membrane</keyword>
<name>A0A544TNP0_9BACI</name>
<reference evidence="2 3" key="1">
    <citation type="submission" date="2019-06" db="EMBL/GenBank/DDBJ databases">
        <title>Psychrobacillus vulpis sp. nov., a new species isolated from feces of a red fox that inhabits in The Tablas de Daimiel Natural Park, Albacete, Spain.</title>
        <authorList>
            <person name="Rodriguez M."/>
            <person name="Reina J.C."/>
            <person name="Bejar V."/>
            <person name="Llamas I."/>
        </authorList>
    </citation>
    <scope>NUCLEOTIDE SEQUENCE [LARGE SCALE GENOMIC DNA]</scope>
    <source>
        <strain evidence="2 3">Z8</strain>
    </source>
</reference>
<dbReference type="Pfam" id="PF09946">
    <property type="entry name" value="DUF2178"/>
    <property type="match status" value="1"/>
</dbReference>
<feature type="transmembrane region" description="Helical" evidence="1">
    <location>
        <begin position="52"/>
        <end position="70"/>
    </location>
</feature>
<keyword evidence="1" id="KW-0812">Transmembrane</keyword>
<protein>
    <submittedName>
        <fullName evidence="2">DUF3796 domain-containing protein</fullName>
    </submittedName>
</protein>
<keyword evidence="3" id="KW-1185">Reference proteome</keyword>
<organism evidence="2 3">
    <name type="scientific">Psychrobacillus vulpis</name>
    <dbReference type="NCBI Taxonomy" id="2325572"/>
    <lineage>
        <taxon>Bacteria</taxon>
        <taxon>Bacillati</taxon>
        <taxon>Bacillota</taxon>
        <taxon>Bacilli</taxon>
        <taxon>Bacillales</taxon>
        <taxon>Bacillaceae</taxon>
        <taxon>Psychrobacillus</taxon>
    </lineage>
</organism>
<dbReference type="RefSeq" id="WP_142643353.1">
    <property type="nucleotide sequence ID" value="NZ_VDGI01000017.1"/>
</dbReference>
<feature type="transmembrane region" description="Helical" evidence="1">
    <location>
        <begin position="12"/>
        <end position="31"/>
    </location>
</feature>
<evidence type="ECO:0000313" key="3">
    <source>
        <dbReference type="Proteomes" id="UP000316626"/>
    </source>
</evidence>
<dbReference type="EMBL" id="VDGI01000017">
    <property type="protein sequence ID" value="TQR19057.1"/>
    <property type="molecule type" value="Genomic_DNA"/>
</dbReference>
<dbReference type="AlphaFoldDB" id="A0A544TNP0"/>
<dbReference type="OrthoDB" id="2647991at2"/>
<proteinExistence type="predicted"/>
<dbReference type="Proteomes" id="UP000316626">
    <property type="component" value="Unassembled WGS sequence"/>
</dbReference>
<sequence>MYEDFDLLSFLVGLPLAIVVMVIVFLIMRRIGKKRRWFDERYIRIHEKARSLSWLVTTITILIVWMIIIVMEGPSFAFFLLTGIWVVHMSSYGIGAIIANKSN</sequence>
<gene>
    <name evidence="2" type="ORF">FG384_14640</name>
</gene>
<evidence type="ECO:0000256" key="1">
    <source>
        <dbReference type="SAM" id="Phobius"/>
    </source>
</evidence>
<comment type="caution">
    <text evidence="2">The sequence shown here is derived from an EMBL/GenBank/DDBJ whole genome shotgun (WGS) entry which is preliminary data.</text>
</comment>
<accession>A0A544TNP0</accession>
<feature type="transmembrane region" description="Helical" evidence="1">
    <location>
        <begin position="76"/>
        <end position="99"/>
    </location>
</feature>
<keyword evidence="1" id="KW-1133">Transmembrane helix</keyword>
<evidence type="ECO:0000313" key="2">
    <source>
        <dbReference type="EMBL" id="TQR19057.1"/>
    </source>
</evidence>
<dbReference type="InterPro" id="IPR019235">
    <property type="entry name" value="DUF2178_TM"/>
</dbReference>